<evidence type="ECO:0000313" key="2">
    <source>
        <dbReference type="EMBL" id="SEL24427.1"/>
    </source>
</evidence>
<organism evidence="2 3">
    <name type="scientific">Alkalibacterium pelagium</name>
    <dbReference type="NCBI Taxonomy" id="426702"/>
    <lineage>
        <taxon>Bacteria</taxon>
        <taxon>Bacillati</taxon>
        <taxon>Bacillota</taxon>
        <taxon>Bacilli</taxon>
        <taxon>Lactobacillales</taxon>
        <taxon>Carnobacteriaceae</taxon>
        <taxon>Alkalibacterium</taxon>
    </lineage>
</organism>
<keyword evidence="1" id="KW-0812">Transmembrane</keyword>
<accession>A0A1H7NN90</accession>
<protein>
    <recommendedName>
        <fullName evidence="4">O-antigen ligase like membrane protein</fullName>
    </recommendedName>
</protein>
<keyword evidence="1" id="KW-0472">Membrane</keyword>
<feature type="transmembrane region" description="Helical" evidence="1">
    <location>
        <begin position="252"/>
        <end position="273"/>
    </location>
</feature>
<reference evidence="3" key="1">
    <citation type="submission" date="2016-10" db="EMBL/GenBank/DDBJ databases">
        <authorList>
            <person name="Varghese N."/>
            <person name="Submissions S."/>
        </authorList>
    </citation>
    <scope>NUCLEOTIDE SEQUENCE [LARGE SCALE GENOMIC DNA]</scope>
    <source>
        <strain evidence="3">DSM 19183</strain>
    </source>
</reference>
<dbReference type="AlphaFoldDB" id="A0A1H7NN90"/>
<dbReference type="STRING" id="426702.SAMN04488099_11530"/>
<feature type="transmembrane region" description="Helical" evidence="1">
    <location>
        <begin position="20"/>
        <end position="52"/>
    </location>
</feature>
<sequence length="403" mass="46316">MLTERIQGVNTASNQWINNLILILLAVSILVSDWMVGLIAMSEIFIGLILVLIAFKNFDYVKSLNYKFMSAVLIFFIIQFTYNLSVDMTFIFTRALYNVIKIFFYLTFINLLFNYIQQNKLEKQVLVMLNVTAIIALIIGIYITVSILFFDQLPYEFMWHFTRSDLHSYRFRGPGFIVRTRSIFSEPAHLGYFLNMVIGVNIFSKLKKSVPIWVTLTLIAGVILTLSYASIGVLGLMLLIKGLTLKNKMEMVRNNWILLLVSLLFVGIVIFIFRENLYQTIIVRTSDILSGGDNSAFVRVINSWLYVTRETVLMGRGLGHTPPLQNIYAYFLSDMGIFSFLFSLIFTAFIVKNNVGLGLTFILLNFQKGGYLSPIFPILVLIFLTYSLNFKTKLSFKNRKEQI</sequence>
<keyword evidence="1" id="KW-1133">Transmembrane helix</keyword>
<dbReference type="Proteomes" id="UP000199081">
    <property type="component" value="Unassembled WGS sequence"/>
</dbReference>
<feature type="transmembrane region" description="Helical" evidence="1">
    <location>
        <begin position="327"/>
        <end position="351"/>
    </location>
</feature>
<dbReference type="OrthoDB" id="2155507at2"/>
<keyword evidence="3" id="KW-1185">Reference proteome</keyword>
<feature type="transmembrane region" description="Helical" evidence="1">
    <location>
        <begin position="125"/>
        <end position="150"/>
    </location>
</feature>
<evidence type="ECO:0000313" key="3">
    <source>
        <dbReference type="Proteomes" id="UP000199081"/>
    </source>
</evidence>
<feature type="transmembrane region" description="Helical" evidence="1">
    <location>
        <begin position="94"/>
        <end position="113"/>
    </location>
</feature>
<feature type="transmembrane region" description="Helical" evidence="1">
    <location>
        <begin position="212"/>
        <end position="240"/>
    </location>
</feature>
<evidence type="ECO:0008006" key="4">
    <source>
        <dbReference type="Google" id="ProtNLM"/>
    </source>
</evidence>
<feature type="transmembrane region" description="Helical" evidence="1">
    <location>
        <begin position="64"/>
        <end position="82"/>
    </location>
</feature>
<dbReference type="EMBL" id="FNZU01000015">
    <property type="protein sequence ID" value="SEL24427.1"/>
    <property type="molecule type" value="Genomic_DNA"/>
</dbReference>
<proteinExistence type="predicted"/>
<evidence type="ECO:0000256" key="1">
    <source>
        <dbReference type="SAM" id="Phobius"/>
    </source>
</evidence>
<feature type="transmembrane region" description="Helical" evidence="1">
    <location>
        <begin position="371"/>
        <end position="390"/>
    </location>
</feature>
<dbReference type="RefSeq" id="WP_091482588.1">
    <property type="nucleotide sequence ID" value="NZ_BJYC01000018.1"/>
</dbReference>
<gene>
    <name evidence="2" type="ORF">SAMN04488099_11530</name>
</gene>
<name>A0A1H7NN90_9LACT</name>